<comment type="similarity">
    <text evidence="1">Belongs to the DCC1 family.</text>
</comment>
<evidence type="ECO:0000256" key="1">
    <source>
        <dbReference type="ARBA" id="ARBA00007017"/>
    </source>
</evidence>
<keyword evidence="4" id="KW-1185">Reference proteome</keyword>
<dbReference type="AlphaFoldDB" id="A0A4P9ZVR7"/>
<dbReference type="GO" id="GO:0034088">
    <property type="term" value="P:maintenance of mitotic sister chromatid cohesion"/>
    <property type="evidence" value="ECO:0007669"/>
    <property type="project" value="TreeGrafter"/>
</dbReference>
<proteinExistence type="inferred from homology"/>
<evidence type="ECO:0000313" key="4">
    <source>
        <dbReference type="Proteomes" id="UP000268162"/>
    </source>
</evidence>
<dbReference type="STRING" id="215637.A0A4P9ZVR7"/>
<dbReference type="InterPro" id="IPR019128">
    <property type="entry name" value="Dcc1"/>
</dbReference>
<dbReference type="GO" id="GO:0000785">
    <property type="term" value="C:chromatin"/>
    <property type="evidence" value="ECO:0007669"/>
    <property type="project" value="TreeGrafter"/>
</dbReference>
<gene>
    <name evidence="3" type="ORF">BJ085DRAFT_14267</name>
</gene>
<accession>A0A4P9ZVR7</accession>
<dbReference type="GO" id="GO:0006260">
    <property type="term" value="P:DNA replication"/>
    <property type="evidence" value="ECO:0007669"/>
    <property type="project" value="UniProtKB-KW"/>
</dbReference>
<dbReference type="GO" id="GO:0031390">
    <property type="term" value="C:Ctf18 RFC-like complex"/>
    <property type="evidence" value="ECO:0007669"/>
    <property type="project" value="InterPro"/>
</dbReference>
<name>A0A4P9ZVR7_9FUNG</name>
<dbReference type="PANTHER" id="PTHR13395:SF6">
    <property type="entry name" value="SISTER CHROMATID COHESION PROTEIN DCC1"/>
    <property type="match status" value="1"/>
</dbReference>
<dbReference type="Proteomes" id="UP000268162">
    <property type="component" value="Unassembled WGS sequence"/>
</dbReference>
<dbReference type="EMBL" id="ML002458">
    <property type="protein sequence ID" value="RKP37704.1"/>
    <property type="molecule type" value="Genomic_DNA"/>
</dbReference>
<evidence type="ECO:0000256" key="2">
    <source>
        <dbReference type="ARBA" id="ARBA00022705"/>
    </source>
</evidence>
<dbReference type="Pfam" id="PF09724">
    <property type="entry name" value="Dcc1"/>
    <property type="match status" value="1"/>
</dbReference>
<protein>
    <submittedName>
        <fullName evidence="3">Sister chromatid cohesion protein Dcc1</fullName>
    </submittedName>
</protein>
<dbReference type="PANTHER" id="PTHR13395">
    <property type="entry name" value="SISTER CHROMATID COHESION PROTEIN DCC1-RELATED"/>
    <property type="match status" value="1"/>
</dbReference>
<evidence type="ECO:0000313" key="3">
    <source>
        <dbReference type="EMBL" id="RKP37704.1"/>
    </source>
</evidence>
<organism evidence="3 4">
    <name type="scientific">Dimargaris cristalligena</name>
    <dbReference type="NCBI Taxonomy" id="215637"/>
    <lineage>
        <taxon>Eukaryota</taxon>
        <taxon>Fungi</taxon>
        <taxon>Fungi incertae sedis</taxon>
        <taxon>Zoopagomycota</taxon>
        <taxon>Kickxellomycotina</taxon>
        <taxon>Dimargaritomycetes</taxon>
        <taxon>Dimargaritales</taxon>
        <taxon>Dimargaritaceae</taxon>
        <taxon>Dimargaris</taxon>
    </lineage>
</organism>
<reference evidence="4" key="1">
    <citation type="journal article" date="2018" name="Nat. Microbiol.">
        <title>Leveraging single-cell genomics to expand the fungal tree of life.</title>
        <authorList>
            <person name="Ahrendt S.R."/>
            <person name="Quandt C.A."/>
            <person name="Ciobanu D."/>
            <person name="Clum A."/>
            <person name="Salamov A."/>
            <person name="Andreopoulos B."/>
            <person name="Cheng J.F."/>
            <person name="Woyke T."/>
            <person name="Pelin A."/>
            <person name="Henrissat B."/>
            <person name="Reynolds N.K."/>
            <person name="Benny G.L."/>
            <person name="Smith M.E."/>
            <person name="James T.Y."/>
            <person name="Grigoriev I.V."/>
        </authorList>
    </citation>
    <scope>NUCLEOTIDE SEQUENCE [LARGE SCALE GENOMIC DNA]</scope>
    <source>
        <strain evidence="4">RSA 468</strain>
    </source>
</reference>
<dbReference type="GO" id="GO:0000775">
    <property type="term" value="C:chromosome, centromeric region"/>
    <property type="evidence" value="ECO:0007669"/>
    <property type="project" value="TreeGrafter"/>
</dbReference>
<sequence length="384" mass="43880">MPFQLVYDPSYKLHSGNRLFELPAALLEQLTAEEPLGSENRPTVLQLRGLKDDSAVLCTPVASYDVRQVHVSNALLIVQPRLTETTAPDLADPASSLPELCIRDVLDHHIEVEPCPPRFHRIRSLMQSTAYRGPEYETLLLQDQTLLTWTDLSDQIQLDDGSLGRHLFEEGVMQLDGYYRLIDPGYLRSVIQLILATLTIEDIPLDRVPSQICIDQLQDHGIPPTLIVQTLQYFSLPGKNESGPGLIFSLDLVKLARFMACQLLEAEPQRQWPQTDFHAAWQALVPESAVLDWNYLRGLVIKYKSDRDQLNYLRYFPARDLPTDTNQCFRALFQTQAHWNPEEMQPFLEHLAVSSKKLDALILKFCRISKQQGHTVYSSRLRTH</sequence>
<keyword evidence="2" id="KW-0235">DNA replication</keyword>